<sequence length="336" mass="38200">MLDFEFQDDDKLNHNLGLDFALLDFSRTTSFQSHRNTTQEYRCENFSENTGWFQETRSNSPPRTPPESAKGSLPNDIHVPFTEGFPLLSMSESTHLLSGFPDARVMPARYLNSDRMSPPSTPTCPRCDPLPICLCDKSDPYNFSFQDYPERISKHLYQSPPPPPKPAAKKCCSPPLPPSPNSTDEGNPEYKDLQVDESASERKSLRNEMEIVTDGELDTWAWISMRIEARALRKPVEAREQWEEAHLNCPVLVCRHRATHQKRMYVTSTPENDILGNDHRNMNLRKEEQGISKEEIHRNCPLKNCEYKRGFGGEEAPSFSGISMDFDGGSGKGDDL</sequence>
<evidence type="ECO:0000313" key="2">
    <source>
        <dbReference type="EMBL" id="KAF4632167.1"/>
    </source>
</evidence>
<name>A0A8H4RPQ2_9HELO</name>
<gene>
    <name evidence="2" type="ORF">G7Y89_g5972</name>
</gene>
<feature type="compositionally biased region" description="Polar residues" evidence="1">
    <location>
        <begin position="52"/>
        <end position="61"/>
    </location>
</feature>
<keyword evidence="3" id="KW-1185">Reference proteome</keyword>
<feature type="region of interest" description="Disordered" evidence="1">
    <location>
        <begin position="154"/>
        <end position="207"/>
    </location>
</feature>
<feature type="region of interest" description="Disordered" evidence="1">
    <location>
        <begin position="315"/>
        <end position="336"/>
    </location>
</feature>
<accession>A0A8H4RPQ2</accession>
<reference evidence="2 3" key="1">
    <citation type="submission" date="2020-03" db="EMBL/GenBank/DDBJ databases">
        <title>Draft Genome Sequence of Cudoniella acicularis.</title>
        <authorList>
            <person name="Buettner E."/>
            <person name="Kellner H."/>
        </authorList>
    </citation>
    <scope>NUCLEOTIDE SEQUENCE [LARGE SCALE GENOMIC DNA]</scope>
    <source>
        <strain evidence="2 3">DSM 108380</strain>
    </source>
</reference>
<dbReference type="Proteomes" id="UP000566819">
    <property type="component" value="Unassembled WGS sequence"/>
</dbReference>
<protein>
    <submittedName>
        <fullName evidence="2">Uncharacterized protein</fullName>
    </submittedName>
</protein>
<evidence type="ECO:0000313" key="3">
    <source>
        <dbReference type="Proteomes" id="UP000566819"/>
    </source>
</evidence>
<feature type="region of interest" description="Disordered" evidence="1">
    <location>
        <begin position="52"/>
        <end position="75"/>
    </location>
</feature>
<feature type="compositionally biased region" description="Basic and acidic residues" evidence="1">
    <location>
        <begin position="188"/>
        <end position="207"/>
    </location>
</feature>
<organism evidence="2 3">
    <name type="scientific">Cudoniella acicularis</name>
    <dbReference type="NCBI Taxonomy" id="354080"/>
    <lineage>
        <taxon>Eukaryota</taxon>
        <taxon>Fungi</taxon>
        <taxon>Dikarya</taxon>
        <taxon>Ascomycota</taxon>
        <taxon>Pezizomycotina</taxon>
        <taxon>Leotiomycetes</taxon>
        <taxon>Helotiales</taxon>
        <taxon>Tricladiaceae</taxon>
        <taxon>Cudoniella</taxon>
    </lineage>
</organism>
<proteinExistence type="predicted"/>
<dbReference type="AlphaFoldDB" id="A0A8H4RPQ2"/>
<evidence type="ECO:0000256" key="1">
    <source>
        <dbReference type="SAM" id="MobiDB-lite"/>
    </source>
</evidence>
<comment type="caution">
    <text evidence="2">The sequence shown here is derived from an EMBL/GenBank/DDBJ whole genome shotgun (WGS) entry which is preliminary data.</text>
</comment>
<dbReference type="EMBL" id="JAAMPI010000372">
    <property type="protein sequence ID" value="KAF4632167.1"/>
    <property type="molecule type" value="Genomic_DNA"/>
</dbReference>